<feature type="compositionally biased region" description="Basic and acidic residues" evidence="1">
    <location>
        <begin position="98"/>
        <end position="109"/>
    </location>
</feature>
<dbReference type="AlphaFoldDB" id="A0A3G9J454"/>
<dbReference type="GO" id="GO:0008270">
    <property type="term" value="F:zinc ion binding"/>
    <property type="evidence" value="ECO:0007669"/>
    <property type="project" value="InterPro"/>
</dbReference>
<feature type="domain" description="HNH nuclease" evidence="2">
    <location>
        <begin position="231"/>
        <end position="280"/>
    </location>
</feature>
<organism evidence="3 4">
    <name type="scientific">Intestinibaculum porci</name>
    <dbReference type="NCBI Taxonomy" id="2487118"/>
    <lineage>
        <taxon>Bacteria</taxon>
        <taxon>Bacillati</taxon>
        <taxon>Bacillota</taxon>
        <taxon>Erysipelotrichia</taxon>
        <taxon>Erysipelotrichales</taxon>
        <taxon>Erysipelotrichaceae</taxon>
        <taxon>Intestinibaculum</taxon>
    </lineage>
</organism>
<gene>
    <name evidence="3" type="ORF">SG0102_08740</name>
</gene>
<evidence type="ECO:0000313" key="4">
    <source>
        <dbReference type="Proteomes" id="UP000268059"/>
    </source>
</evidence>
<dbReference type="Gene3D" id="1.10.30.50">
    <property type="match status" value="1"/>
</dbReference>
<feature type="compositionally biased region" description="Basic residues" evidence="1">
    <location>
        <begin position="110"/>
        <end position="129"/>
    </location>
</feature>
<proteinExistence type="predicted"/>
<dbReference type="CDD" id="cd00085">
    <property type="entry name" value="HNHc"/>
    <property type="match status" value="1"/>
</dbReference>
<evidence type="ECO:0000256" key="1">
    <source>
        <dbReference type="SAM" id="MobiDB-lite"/>
    </source>
</evidence>
<dbReference type="InterPro" id="IPR002711">
    <property type="entry name" value="HNH"/>
</dbReference>
<dbReference type="InParanoid" id="A0A3G9J454"/>
<dbReference type="Pfam" id="PF14239">
    <property type="entry name" value="RRXRR"/>
    <property type="match status" value="1"/>
</dbReference>
<dbReference type="Pfam" id="PF01844">
    <property type="entry name" value="HNH"/>
    <property type="match status" value="1"/>
</dbReference>
<dbReference type="InterPro" id="IPR025938">
    <property type="entry name" value="RRXRR_dom"/>
</dbReference>
<protein>
    <recommendedName>
        <fullName evidence="2">HNH nuclease domain-containing protein</fullName>
    </recommendedName>
</protein>
<dbReference type="GO" id="GO:0003676">
    <property type="term" value="F:nucleic acid binding"/>
    <property type="evidence" value="ECO:0007669"/>
    <property type="project" value="InterPro"/>
</dbReference>
<dbReference type="EMBL" id="AP019309">
    <property type="protein sequence ID" value="BBH25940.1"/>
    <property type="molecule type" value="Genomic_DNA"/>
</dbReference>
<dbReference type="KEGG" id="ebm:SG0102_08740"/>
<name>A0A3G9J454_9FIRM</name>
<keyword evidence="4" id="KW-1185">Reference proteome</keyword>
<feature type="region of interest" description="Disordered" evidence="1">
    <location>
        <begin position="94"/>
        <end position="141"/>
    </location>
</feature>
<dbReference type="SMART" id="SM00507">
    <property type="entry name" value="HNHc"/>
    <property type="match status" value="1"/>
</dbReference>
<dbReference type="GO" id="GO:0004519">
    <property type="term" value="F:endonuclease activity"/>
    <property type="evidence" value="ECO:0007669"/>
    <property type="project" value="InterPro"/>
</dbReference>
<evidence type="ECO:0000259" key="2">
    <source>
        <dbReference type="SMART" id="SM00507"/>
    </source>
</evidence>
<dbReference type="InterPro" id="IPR003615">
    <property type="entry name" value="HNH_nuc"/>
</dbReference>
<evidence type="ECO:0000313" key="3">
    <source>
        <dbReference type="EMBL" id="BBH25940.1"/>
    </source>
</evidence>
<accession>A0A3G9J454</accession>
<sequence length="493" mass="56582">MPKTKLEQELSETDYIYVLSADGDPLMPTRRRGHVKRLLNKGKARIVSHVPFVIQLKYDGSKNTQPLFGGIDPGRTNIGAAVVTPEGKCVYRSHTASRNRDVPKNMEARKSHRQASRRGERLRRKRRAKANGTTTEFPDGRMLPGYKKPVMVKDIVNTTAKFSYRKRPEKWLTPTANQLVQTHENLICRISAILPVTDWTIEANKFAFMQMDNGKCYGTDFQNGRMKGYKNSHEYVYIRQNGVCPMCGAPIEHYHHIIPRSRGGSDLPENILGVCMKCHARIHKGELRSDMKGVMKKYGSLSVLNQAIPYIWQWMTETYGEDHAHFCTGVETQTLRDDLGLPKDHDIDALCIACIGSGITPVRRLPRTFEIVQFCRHSRANINNQRERTYRLDGRIVCRNRHKRFEQKGDSLEEFRQKYPDQVSRLTVTKSTRYYNDADRLMPGAVFLFDGERYVLQSQLTGGRYYRAVGCEKRNFPAAKCTIIRENAGLVYV</sequence>
<dbReference type="Proteomes" id="UP000268059">
    <property type="component" value="Chromosome"/>
</dbReference>
<reference evidence="3 4" key="1">
    <citation type="submission" date="2018-11" db="EMBL/GenBank/DDBJ databases">
        <title>Novel Erysipelotrichaceae bacterium isolated from small intestine of a swine.</title>
        <authorList>
            <person name="Kim J.S."/>
            <person name="Choe H."/>
            <person name="Lee Y.R."/>
            <person name="Kim K.M."/>
            <person name="Park D.S."/>
        </authorList>
    </citation>
    <scope>NUCLEOTIDE SEQUENCE [LARGE SCALE GENOMIC DNA]</scope>
    <source>
        <strain evidence="3 4">SG0102</strain>
    </source>
</reference>